<reference evidence="4 5" key="1">
    <citation type="submission" date="2016-07" db="EMBL/GenBank/DDBJ databases">
        <title>Pervasive Adenine N6-methylation of Active Genes in Fungi.</title>
        <authorList>
            <consortium name="DOE Joint Genome Institute"/>
            <person name="Mondo S.J."/>
            <person name="Dannebaum R.O."/>
            <person name="Kuo R.C."/>
            <person name="Labutti K."/>
            <person name="Haridas S."/>
            <person name="Kuo A."/>
            <person name="Salamov A."/>
            <person name="Ahrendt S.R."/>
            <person name="Lipzen A."/>
            <person name="Sullivan W."/>
            <person name="Andreopoulos W.B."/>
            <person name="Clum A."/>
            <person name="Lindquist E."/>
            <person name="Daum C."/>
            <person name="Ramamoorthy G.K."/>
            <person name="Gryganskyi A."/>
            <person name="Culley D."/>
            <person name="Magnuson J.K."/>
            <person name="James T.Y."/>
            <person name="O'Malley M.A."/>
            <person name="Stajich J.E."/>
            <person name="Spatafora J.W."/>
            <person name="Visel A."/>
            <person name="Grigoriev I.V."/>
        </authorList>
    </citation>
    <scope>NUCLEOTIDE SEQUENCE [LARGE SCALE GENOMIC DNA]</scope>
    <source>
        <strain evidence="4 5">68-887.2</strain>
    </source>
</reference>
<dbReference type="Pfam" id="PF02678">
    <property type="entry name" value="Pirin"/>
    <property type="match status" value="1"/>
</dbReference>
<dbReference type="Gene3D" id="2.60.120.10">
    <property type="entry name" value="Jelly Rolls"/>
    <property type="match status" value="1"/>
</dbReference>
<dbReference type="CDD" id="cd02910">
    <property type="entry name" value="cupin_Yhhw_N"/>
    <property type="match status" value="1"/>
</dbReference>
<dbReference type="AlphaFoldDB" id="A0A1Y2ASJ8"/>
<evidence type="ECO:0000313" key="4">
    <source>
        <dbReference type="EMBL" id="ORY25539.1"/>
    </source>
</evidence>
<proteinExistence type="inferred from homology"/>
<accession>A0A1Y2ASJ8</accession>
<comment type="caution">
    <text evidence="4">The sequence shown here is derived from an EMBL/GenBank/DDBJ whole genome shotgun (WGS) entry which is preliminary data.</text>
</comment>
<dbReference type="InParanoid" id="A0A1Y2ASJ8"/>
<evidence type="ECO:0000256" key="1">
    <source>
        <dbReference type="ARBA" id="ARBA00008416"/>
    </source>
</evidence>
<dbReference type="InterPro" id="IPR014710">
    <property type="entry name" value="RmlC-like_jellyroll"/>
</dbReference>
<evidence type="ECO:0000259" key="3">
    <source>
        <dbReference type="Pfam" id="PF02678"/>
    </source>
</evidence>
<feature type="domain" description="Pirin N-terminal" evidence="3">
    <location>
        <begin position="12"/>
        <end position="123"/>
    </location>
</feature>
<gene>
    <name evidence="4" type="ORF">BCR39DRAFT_543931</name>
</gene>
<dbReference type="InterPro" id="IPR012093">
    <property type="entry name" value="Pirin"/>
</dbReference>
<dbReference type="STRING" id="71784.A0A1Y2ASJ8"/>
<dbReference type="PANTHER" id="PTHR43212">
    <property type="entry name" value="QUERCETIN 2,3-DIOXYGENASE"/>
    <property type="match status" value="1"/>
</dbReference>
<dbReference type="EMBL" id="MCFC01000056">
    <property type="protein sequence ID" value="ORY25539.1"/>
    <property type="molecule type" value="Genomic_DNA"/>
</dbReference>
<evidence type="ECO:0000313" key="5">
    <source>
        <dbReference type="Proteomes" id="UP000193986"/>
    </source>
</evidence>
<protein>
    <submittedName>
        <fullName evidence="4">RmlC-like cupin domain-containing protein</fullName>
    </submittedName>
</protein>
<sequence length="278" mass="30621">MSQSKMQFQFRPSETRGGADHGWLKTFHTFSFAEWYDPRFEAFGSLRVINEDRVAPKTGFPTHPHREFEIFSYLLSGKLSHKDSMGNVETMVRGDVQMTSGGTGIRHSEYNDHDEEVHFLQIWAKPNQSGLKPQYFTRHYTDAEKTDKLIKIVAPIGTDGVVEAREGDGPTPVHAPLHTLVTLLSPSKSVTHTVLPPLKATVESKLVLVQVVQSSGYNTKPASKDPSGVVIKVSGGDSQVTLGEGDAVFIREAKVGEEIVLENVGSKVGEVVVFEMDA</sequence>
<dbReference type="SUPFAM" id="SSF51182">
    <property type="entry name" value="RmlC-like cupins"/>
    <property type="match status" value="1"/>
</dbReference>
<dbReference type="PANTHER" id="PTHR43212:SF3">
    <property type="entry name" value="QUERCETIN 2,3-DIOXYGENASE"/>
    <property type="match status" value="1"/>
</dbReference>
<dbReference type="InterPro" id="IPR003829">
    <property type="entry name" value="Pirin_N_dom"/>
</dbReference>
<keyword evidence="5" id="KW-1185">Reference proteome</keyword>
<comment type="similarity">
    <text evidence="1 2">Belongs to the pirin family.</text>
</comment>
<organism evidence="4 5">
    <name type="scientific">Naematelia encephala</name>
    <dbReference type="NCBI Taxonomy" id="71784"/>
    <lineage>
        <taxon>Eukaryota</taxon>
        <taxon>Fungi</taxon>
        <taxon>Dikarya</taxon>
        <taxon>Basidiomycota</taxon>
        <taxon>Agaricomycotina</taxon>
        <taxon>Tremellomycetes</taxon>
        <taxon>Tremellales</taxon>
        <taxon>Naemateliaceae</taxon>
        <taxon>Naematelia</taxon>
    </lineage>
</organism>
<dbReference type="InterPro" id="IPR011051">
    <property type="entry name" value="RmlC_Cupin_sf"/>
</dbReference>
<dbReference type="OrthoDB" id="10261807at2759"/>
<dbReference type="Proteomes" id="UP000193986">
    <property type="component" value="Unassembled WGS sequence"/>
</dbReference>
<evidence type="ECO:0000256" key="2">
    <source>
        <dbReference type="RuleBase" id="RU003457"/>
    </source>
</evidence>
<name>A0A1Y2ASJ8_9TREE</name>